<organism evidence="6 7">
    <name type="scientific">Halopseudomonas salegens</name>
    <dbReference type="NCBI Taxonomy" id="1434072"/>
    <lineage>
        <taxon>Bacteria</taxon>
        <taxon>Pseudomonadati</taxon>
        <taxon>Pseudomonadota</taxon>
        <taxon>Gammaproteobacteria</taxon>
        <taxon>Pseudomonadales</taxon>
        <taxon>Pseudomonadaceae</taxon>
        <taxon>Halopseudomonas</taxon>
    </lineage>
</organism>
<evidence type="ECO:0000256" key="1">
    <source>
        <dbReference type="ARBA" id="ARBA00004496"/>
    </source>
</evidence>
<feature type="domain" description="HPr" evidence="5">
    <location>
        <begin position="1"/>
        <end position="89"/>
    </location>
</feature>
<dbReference type="SUPFAM" id="SSF55594">
    <property type="entry name" value="HPr-like"/>
    <property type="match status" value="1"/>
</dbReference>
<reference evidence="7" key="1">
    <citation type="submission" date="2016-10" db="EMBL/GenBank/DDBJ databases">
        <authorList>
            <person name="Varghese N."/>
            <person name="Submissions S."/>
        </authorList>
    </citation>
    <scope>NUCLEOTIDE SEQUENCE [LARGE SCALE GENOMIC DNA]</scope>
    <source>
        <strain evidence="7">CECT 8338</strain>
    </source>
</reference>
<dbReference type="Proteomes" id="UP000243924">
    <property type="component" value="Chromosome I"/>
</dbReference>
<evidence type="ECO:0000313" key="6">
    <source>
        <dbReference type="EMBL" id="SDT92220.1"/>
    </source>
</evidence>
<evidence type="ECO:0000313" key="7">
    <source>
        <dbReference type="Proteomes" id="UP000243924"/>
    </source>
</evidence>
<evidence type="ECO:0000256" key="4">
    <source>
        <dbReference type="ARBA" id="ARBA00022683"/>
    </source>
</evidence>
<dbReference type="PANTHER" id="PTHR33705:SF2">
    <property type="entry name" value="PHOSPHOCARRIER PROTEIN NPR"/>
    <property type="match status" value="1"/>
</dbReference>
<gene>
    <name evidence="6" type="ORF">SAMN05216210_0528</name>
</gene>
<dbReference type="OrthoDB" id="9798965at2"/>
<evidence type="ECO:0000256" key="2">
    <source>
        <dbReference type="ARBA" id="ARBA00010736"/>
    </source>
</evidence>
<dbReference type="PROSITE" id="PS51350">
    <property type="entry name" value="PTS_HPR_DOM"/>
    <property type="match status" value="1"/>
</dbReference>
<dbReference type="AlphaFoldDB" id="A0A1H2EAR1"/>
<dbReference type="STRING" id="1434072.SAMN05216210_0528"/>
<keyword evidence="7" id="KW-1185">Reference proteome</keyword>
<dbReference type="PROSITE" id="PS00369">
    <property type="entry name" value="PTS_HPR_HIS"/>
    <property type="match status" value="1"/>
</dbReference>
<dbReference type="PRINTS" id="PR00107">
    <property type="entry name" value="PHOSPHOCPHPR"/>
</dbReference>
<dbReference type="InterPro" id="IPR000032">
    <property type="entry name" value="HPr-like"/>
</dbReference>
<dbReference type="EMBL" id="LT629787">
    <property type="protein sequence ID" value="SDT92220.1"/>
    <property type="molecule type" value="Genomic_DNA"/>
</dbReference>
<evidence type="ECO:0000259" key="5">
    <source>
        <dbReference type="PROSITE" id="PS51350"/>
    </source>
</evidence>
<name>A0A1H2EAR1_9GAMM</name>
<dbReference type="Pfam" id="PF00381">
    <property type="entry name" value="PTS-HPr"/>
    <property type="match status" value="1"/>
</dbReference>
<comment type="similarity">
    <text evidence="2">Belongs to the HPr family.</text>
</comment>
<comment type="subcellular location">
    <subcellularLocation>
        <location evidence="1">Cytoplasm</location>
    </subcellularLocation>
</comment>
<protein>
    <submittedName>
        <fullName evidence="6">Phosphocarrier protein</fullName>
    </submittedName>
</protein>
<dbReference type="InterPro" id="IPR001020">
    <property type="entry name" value="PTS_HPr_His_P_site"/>
</dbReference>
<accession>A0A1H2EAR1</accession>
<dbReference type="GO" id="GO:0009401">
    <property type="term" value="P:phosphoenolpyruvate-dependent sugar phosphotransferase system"/>
    <property type="evidence" value="ECO:0007669"/>
    <property type="project" value="UniProtKB-KW"/>
</dbReference>
<dbReference type="InterPro" id="IPR050399">
    <property type="entry name" value="HPr"/>
</dbReference>
<dbReference type="PANTHER" id="PTHR33705">
    <property type="entry name" value="PHOSPHOCARRIER PROTEIN HPR"/>
    <property type="match status" value="1"/>
</dbReference>
<sequence>MPTRTLTIINKLGLHARAAAKFVAVAQQHDCQVQVGKCANSLVDGKSIMQVMMLAASKGTEVCICCEGEHAEQALDDLQALINDYFGEGE</sequence>
<keyword evidence="4" id="KW-0598">Phosphotransferase system</keyword>
<dbReference type="NCBIfam" id="TIGR01003">
    <property type="entry name" value="PTS_HPr_family"/>
    <property type="match status" value="1"/>
</dbReference>
<dbReference type="InterPro" id="IPR035895">
    <property type="entry name" value="HPr-like_sf"/>
</dbReference>
<keyword evidence="3" id="KW-0963">Cytoplasm</keyword>
<dbReference type="Gene3D" id="3.30.1340.10">
    <property type="entry name" value="HPr-like"/>
    <property type="match status" value="1"/>
</dbReference>
<evidence type="ECO:0000256" key="3">
    <source>
        <dbReference type="ARBA" id="ARBA00022490"/>
    </source>
</evidence>
<dbReference type="CDD" id="cd00367">
    <property type="entry name" value="PTS-HPr_like"/>
    <property type="match status" value="1"/>
</dbReference>
<dbReference type="RefSeq" id="WP_092383865.1">
    <property type="nucleotide sequence ID" value="NZ_LT629787.1"/>
</dbReference>
<dbReference type="GO" id="GO:0005737">
    <property type="term" value="C:cytoplasm"/>
    <property type="evidence" value="ECO:0007669"/>
    <property type="project" value="UniProtKB-SubCell"/>
</dbReference>
<proteinExistence type="inferred from homology"/>